<dbReference type="EMBL" id="MT143977">
    <property type="protein sequence ID" value="QJA44595.1"/>
    <property type="molecule type" value="Genomic_DNA"/>
</dbReference>
<accession>A0A6H1ZBE8</accession>
<dbReference type="EMBL" id="MT144763">
    <property type="protein sequence ID" value="QJH99012.1"/>
    <property type="molecule type" value="Genomic_DNA"/>
</dbReference>
<gene>
    <name evidence="1" type="ORF">TM448A00111_0098</name>
    <name evidence="2" type="ORF">TM448B01464_0017</name>
</gene>
<evidence type="ECO:0000313" key="1">
    <source>
        <dbReference type="EMBL" id="QJA44595.1"/>
    </source>
</evidence>
<proteinExistence type="predicted"/>
<evidence type="ECO:0000313" key="2">
    <source>
        <dbReference type="EMBL" id="QJH99012.1"/>
    </source>
</evidence>
<organism evidence="1">
    <name type="scientific">viral metagenome</name>
    <dbReference type="NCBI Taxonomy" id="1070528"/>
    <lineage>
        <taxon>unclassified sequences</taxon>
        <taxon>metagenomes</taxon>
        <taxon>organismal metagenomes</taxon>
    </lineage>
</organism>
<name>A0A6H1ZBE8_9ZZZZ</name>
<sequence>MNETELRGRIAAREMQIRQLSAKLTLVETQNADLLAAVSAAIDIIERWNAGEDVKFGDVFEQLVATEAKAKKG</sequence>
<reference evidence="1" key="1">
    <citation type="submission" date="2020-03" db="EMBL/GenBank/DDBJ databases">
        <title>The deep terrestrial virosphere.</title>
        <authorList>
            <person name="Holmfeldt K."/>
            <person name="Nilsson E."/>
            <person name="Simone D."/>
            <person name="Lopez-Fernandez M."/>
            <person name="Wu X."/>
            <person name="de Brujin I."/>
            <person name="Lundin D."/>
            <person name="Andersson A."/>
            <person name="Bertilsson S."/>
            <person name="Dopson M."/>
        </authorList>
    </citation>
    <scope>NUCLEOTIDE SEQUENCE</scope>
    <source>
        <strain evidence="1">TM448A00111</strain>
        <strain evidence="2">TM448B01464</strain>
    </source>
</reference>
<dbReference type="AlphaFoldDB" id="A0A6H1ZBE8"/>
<protein>
    <submittedName>
        <fullName evidence="1">Uncharacterized protein</fullName>
    </submittedName>
</protein>